<reference evidence="2 3" key="1">
    <citation type="submission" date="2020-06" db="EMBL/GenBank/DDBJ databases">
        <authorList>
            <person name="Arora M.N."/>
            <person name="Dalling M.T."/>
            <person name="Dawson S.P.M."/>
            <person name="Elia S.N."/>
            <person name="Burke B."/>
            <person name="Shaffer C.D."/>
            <person name="Weston-Hafer K.A."/>
            <person name="Garlena R.A."/>
            <person name="Russell D.A."/>
            <person name="Pope W.H."/>
            <person name="Jacobs-Sera D."/>
            <person name="Hatfull G.F."/>
        </authorList>
    </citation>
    <scope>NUCLEOTIDE SEQUENCE [LARGE SCALE GENOMIC DNA]</scope>
</reference>
<feature type="domain" description="DUF7701" evidence="1">
    <location>
        <begin position="3"/>
        <end position="86"/>
    </location>
</feature>
<dbReference type="RefSeq" id="YP_010651782.1">
    <property type="nucleotide sequence ID" value="NC_070783.1"/>
</dbReference>
<dbReference type="Proteomes" id="UP000516151">
    <property type="component" value="Segment"/>
</dbReference>
<gene>
    <name evidence="2" type="primary">203</name>
    <name evidence="2" type="ORF">SEA_FAUST_203</name>
</gene>
<accession>A0A7G9UZ20</accession>
<keyword evidence="3" id="KW-1185">Reference proteome</keyword>
<dbReference type="EMBL" id="MT684598">
    <property type="protein sequence ID" value="QNN99275.1"/>
    <property type="molecule type" value="Genomic_DNA"/>
</dbReference>
<dbReference type="GeneID" id="77927498"/>
<dbReference type="Pfam" id="PF24792">
    <property type="entry name" value="DUF7701"/>
    <property type="match status" value="1"/>
</dbReference>
<sequence length="87" mass="10073">MRNYVQEVLDELDNKIGGLPDELLDLYGLLVFVKGENVTLEDVHDAWAIWKNRIRPDHKSLIPFNDLTLEVQELDRKYADAIASVKH</sequence>
<dbReference type="KEGG" id="vg:77927498"/>
<name>A0A7G9UZ20_9CAUD</name>
<protein>
    <recommendedName>
        <fullName evidence="1">DUF7701 domain-containing protein</fullName>
    </recommendedName>
</protein>
<evidence type="ECO:0000313" key="2">
    <source>
        <dbReference type="EMBL" id="QNN99275.1"/>
    </source>
</evidence>
<dbReference type="InterPro" id="IPR056118">
    <property type="entry name" value="DUF7701"/>
</dbReference>
<proteinExistence type="predicted"/>
<organism evidence="2 3">
    <name type="scientific">Streptomyces phage Faust</name>
    <dbReference type="NCBI Taxonomy" id="2767565"/>
    <lineage>
        <taxon>Viruses</taxon>
        <taxon>Duplodnaviria</taxon>
        <taxon>Heunggongvirae</taxon>
        <taxon>Uroviricota</taxon>
        <taxon>Caudoviricetes</taxon>
        <taxon>Stanwilliamsviridae</taxon>
        <taxon>Loccivirinae</taxon>
        <taxon>Faustvirus</taxon>
        <taxon>Faustvirus faust</taxon>
    </lineage>
</organism>
<evidence type="ECO:0000313" key="3">
    <source>
        <dbReference type="Proteomes" id="UP000516151"/>
    </source>
</evidence>
<evidence type="ECO:0000259" key="1">
    <source>
        <dbReference type="Pfam" id="PF24792"/>
    </source>
</evidence>